<dbReference type="SUPFAM" id="SSF81321">
    <property type="entry name" value="Family A G protein-coupled receptor-like"/>
    <property type="match status" value="1"/>
</dbReference>
<evidence type="ECO:0000313" key="7">
    <source>
        <dbReference type="EMBL" id="CAI5453384.1"/>
    </source>
</evidence>
<name>A0A9P1N882_9PELO</name>
<feature type="transmembrane region" description="Helical" evidence="6">
    <location>
        <begin position="12"/>
        <end position="33"/>
    </location>
</feature>
<comment type="caution">
    <text evidence="7">The sequence shown here is derived from an EMBL/GenBank/DDBJ whole genome shotgun (WGS) entry which is preliminary data.</text>
</comment>
<keyword evidence="3 6" id="KW-0812">Transmembrane</keyword>
<dbReference type="Proteomes" id="UP001152747">
    <property type="component" value="Unassembled WGS sequence"/>
</dbReference>
<feature type="transmembrane region" description="Helical" evidence="6">
    <location>
        <begin position="196"/>
        <end position="215"/>
    </location>
</feature>
<protein>
    <recommendedName>
        <fullName evidence="9">G-protein coupled receptors family 1 profile domain-containing protein</fullName>
    </recommendedName>
</protein>
<dbReference type="InterPro" id="IPR050920">
    <property type="entry name" value="Nematode_rcpt-like_delta"/>
</dbReference>
<evidence type="ECO:0000256" key="1">
    <source>
        <dbReference type="ARBA" id="ARBA00004141"/>
    </source>
</evidence>
<accession>A0A9P1N882</accession>
<evidence type="ECO:0000313" key="8">
    <source>
        <dbReference type="Proteomes" id="UP001152747"/>
    </source>
</evidence>
<evidence type="ECO:0000256" key="2">
    <source>
        <dbReference type="ARBA" id="ARBA00009166"/>
    </source>
</evidence>
<dbReference type="GO" id="GO:0016020">
    <property type="term" value="C:membrane"/>
    <property type="evidence" value="ECO:0007669"/>
    <property type="project" value="UniProtKB-SubCell"/>
</dbReference>
<comment type="similarity">
    <text evidence="2">Belongs to the nematode receptor-like protein srd family.</text>
</comment>
<evidence type="ECO:0000256" key="5">
    <source>
        <dbReference type="ARBA" id="ARBA00023136"/>
    </source>
</evidence>
<dbReference type="PANTHER" id="PTHR22945:SF97">
    <property type="entry name" value="SERPENTINE RECEPTOR, CLASS D (DELTA)"/>
    <property type="match status" value="1"/>
</dbReference>
<feature type="transmembrane region" description="Helical" evidence="6">
    <location>
        <begin position="134"/>
        <end position="151"/>
    </location>
</feature>
<keyword evidence="8" id="KW-1185">Reference proteome</keyword>
<organism evidence="7 8">
    <name type="scientific">Caenorhabditis angaria</name>
    <dbReference type="NCBI Taxonomy" id="860376"/>
    <lineage>
        <taxon>Eukaryota</taxon>
        <taxon>Metazoa</taxon>
        <taxon>Ecdysozoa</taxon>
        <taxon>Nematoda</taxon>
        <taxon>Chromadorea</taxon>
        <taxon>Rhabditida</taxon>
        <taxon>Rhabditina</taxon>
        <taxon>Rhabditomorpha</taxon>
        <taxon>Rhabditoidea</taxon>
        <taxon>Rhabditidae</taxon>
        <taxon>Peloderinae</taxon>
        <taxon>Caenorhabditis</taxon>
    </lineage>
</organism>
<dbReference type="EMBL" id="CANHGI010000005">
    <property type="protein sequence ID" value="CAI5453384.1"/>
    <property type="molecule type" value="Genomic_DNA"/>
</dbReference>
<dbReference type="PANTHER" id="PTHR22945">
    <property type="entry name" value="SERPENTINE RECEPTOR, CLASS D DELTA"/>
    <property type="match status" value="1"/>
</dbReference>
<keyword evidence="5 6" id="KW-0472">Membrane</keyword>
<sequence>MNDTLLTKICSIYWPITFIIGISLNTVLYWLIFTKTTKVFKSMKYFLVPSNTAQTFITFIGFFFQGRLIYNSQSLATLGQGWCRSFGPVACLYSYNLILVVLSVVIMVNLHTLYYRMISIYHQDKSAVARRSGVFAIHYLFSICSLIMSHIRSGDMSSASMASVYNETINEHPGYDFEAFAPFGGYRDVHSVWNKIMTYSYATMAFYAPIFGFYCRHRTLKILDLRINSLSEKTIAQFKSVVHGLTLQVLLPLFNYVPAAVFNTYNQGHTNDPFVFAQYTLTIFFTIPAIFDPILNIYFIIPYRNAIKRLVKFKIVIQSTSAPTSVAKQSSIIVTKSTKVV</sequence>
<keyword evidence="4 6" id="KW-1133">Transmembrane helix</keyword>
<evidence type="ECO:0000256" key="4">
    <source>
        <dbReference type="ARBA" id="ARBA00022989"/>
    </source>
</evidence>
<reference evidence="7" key="1">
    <citation type="submission" date="2022-11" db="EMBL/GenBank/DDBJ databases">
        <authorList>
            <person name="Kikuchi T."/>
        </authorList>
    </citation>
    <scope>NUCLEOTIDE SEQUENCE</scope>
    <source>
        <strain evidence="7">PS1010</strain>
    </source>
</reference>
<dbReference type="InterPro" id="IPR019421">
    <property type="entry name" value="7TM_GPCR_serpentine_rcpt_Srd"/>
</dbReference>
<proteinExistence type="inferred from homology"/>
<feature type="transmembrane region" description="Helical" evidence="6">
    <location>
        <begin position="92"/>
        <end position="114"/>
    </location>
</feature>
<feature type="transmembrane region" description="Helical" evidence="6">
    <location>
        <begin position="45"/>
        <end position="64"/>
    </location>
</feature>
<dbReference type="Pfam" id="PF10317">
    <property type="entry name" value="7TM_GPCR_Srd"/>
    <property type="match status" value="1"/>
</dbReference>
<evidence type="ECO:0000256" key="3">
    <source>
        <dbReference type="ARBA" id="ARBA00022692"/>
    </source>
</evidence>
<evidence type="ECO:0008006" key="9">
    <source>
        <dbReference type="Google" id="ProtNLM"/>
    </source>
</evidence>
<dbReference type="AlphaFoldDB" id="A0A9P1N882"/>
<evidence type="ECO:0000256" key="6">
    <source>
        <dbReference type="SAM" id="Phobius"/>
    </source>
</evidence>
<gene>
    <name evidence="7" type="ORF">CAMP_LOCUS16021</name>
</gene>
<feature type="transmembrane region" description="Helical" evidence="6">
    <location>
        <begin position="276"/>
        <end position="301"/>
    </location>
</feature>
<comment type="subcellular location">
    <subcellularLocation>
        <location evidence="1">Membrane</location>
        <topology evidence="1">Multi-pass membrane protein</topology>
    </subcellularLocation>
</comment>
<feature type="transmembrane region" description="Helical" evidence="6">
    <location>
        <begin position="236"/>
        <end position="256"/>
    </location>
</feature>